<accession>A0A444CDH3</accession>
<dbReference type="Proteomes" id="UP000290560">
    <property type="component" value="Unassembled WGS sequence"/>
</dbReference>
<evidence type="ECO:0000313" key="1">
    <source>
        <dbReference type="EMBL" id="RZR70474.1"/>
    </source>
</evidence>
<proteinExistence type="predicted"/>
<name>A0A444CDH3_ENSVE</name>
<sequence>MNSAGPLLPTADLAAIFPIFPTQAAGHPCPCCSSSPPFILQQLHIAAALSLSHLFLHRSPLFLSSLPPPPAIPVISLPSLAARTKSRHRSPAQPAFCSQPLPPAMATAALVSSSKKFAATTLADDGRCLLPSLSAASSLWPPATSSYASSP</sequence>
<gene>
    <name evidence="1" type="ORF">BHM03_00000083</name>
</gene>
<dbReference type="EMBL" id="KV875441">
    <property type="protein sequence ID" value="RZR70474.1"/>
    <property type="molecule type" value="Genomic_DNA"/>
</dbReference>
<protein>
    <submittedName>
        <fullName evidence="1">Uncharacterized protein</fullName>
    </submittedName>
</protein>
<organism evidence="1">
    <name type="scientific">Ensete ventricosum</name>
    <name type="common">Abyssinian banana</name>
    <name type="synonym">Musa ensete</name>
    <dbReference type="NCBI Taxonomy" id="4639"/>
    <lineage>
        <taxon>Eukaryota</taxon>
        <taxon>Viridiplantae</taxon>
        <taxon>Streptophyta</taxon>
        <taxon>Embryophyta</taxon>
        <taxon>Tracheophyta</taxon>
        <taxon>Spermatophyta</taxon>
        <taxon>Magnoliopsida</taxon>
        <taxon>Liliopsida</taxon>
        <taxon>Zingiberales</taxon>
        <taxon>Musaceae</taxon>
        <taxon>Ensete</taxon>
    </lineage>
</organism>
<dbReference type="AlphaFoldDB" id="A0A444CDH3"/>
<reference evidence="1" key="1">
    <citation type="journal article" date="2018" name="Data Brief">
        <title>Genome sequence data from 17 accessions of Ensete ventricosum, a staple food crop for millions in Ethiopia.</title>
        <authorList>
            <person name="Yemataw Z."/>
            <person name="Muzemil S."/>
            <person name="Ambachew D."/>
            <person name="Tripathi L."/>
            <person name="Tesfaye K."/>
            <person name="Chala A."/>
            <person name="Farbos A."/>
            <person name="O'Neill P."/>
            <person name="Moore K."/>
            <person name="Grant M."/>
            <person name="Studholme D.J."/>
        </authorList>
    </citation>
    <scope>NUCLEOTIDE SEQUENCE [LARGE SCALE GENOMIC DNA]</scope>
    <source>
        <tissue evidence="1">Leaf</tissue>
    </source>
</reference>